<dbReference type="InterPro" id="IPR052472">
    <property type="entry name" value="MORN3"/>
</dbReference>
<reference evidence="7" key="1">
    <citation type="journal article" date="2013" name="Nat. Genet.">
        <title>The draft genomes of soft-shell turtle and green sea turtle yield insights into the development and evolution of the turtle-specific body plan.</title>
        <authorList>
            <person name="Wang Z."/>
            <person name="Pascual-Anaya J."/>
            <person name="Zadissa A."/>
            <person name="Li W."/>
            <person name="Niimura Y."/>
            <person name="Huang Z."/>
            <person name="Li C."/>
            <person name="White S."/>
            <person name="Xiong Z."/>
            <person name="Fang D."/>
            <person name="Wang B."/>
            <person name="Ming Y."/>
            <person name="Chen Y."/>
            <person name="Zheng Y."/>
            <person name="Kuraku S."/>
            <person name="Pignatelli M."/>
            <person name="Herrero J."/>
            <person name="Beal K."/>
            <person name="Nozawa M."/>
            <person name="Li Q."/>
            <person name="Wang J."/>
            <person name="Zhang H."/>
            <person name="Yu L."/>
            <person name="Shigenobu S."/>
            <person name="Wang J."/>
            <person name="Liu J."/>
            <person name="Flicek P."/>
            <person name="Searle S."/>
            <person name="Wang J."/>
            <person name="Kuratani S."/>
            <person name="Yin Y."/>
            <person name="Aken B."/>
            <person name="Zhang G."/>
            <person name="Irie N."/>
        </authorList>
    </citation>
    <scope>NUCLEOTIDE SEQUENCE [LARGE SCALE GENOMIC DNA]</scope>
</reference>
<dbReference type="PANTHER" id="PTHR46511">
    <property type="entry name" value="MORN REPEAT-CONTAINING PROTEIN 3"/>
    <property type="match status" value="1"/>
</dbReference>
<gene>
    <name evidence="6" type="ORF">UY3_05634</name>
</gene>
<dbReference type="AlphaFoldDB" id="M7BYE3"/>
<comment type="function">
    <text evidence="5">Assembles a suppression complex (suppresome) by tethering SIRT1 and MDM2 to regulate composite modifications of p53/TP53. Confers both deacetylation-mediated functional inactivation, by SIRT1, and ubiquitination-dependent degradation, by MDM2, of p53/TP53, promoting a proliferative and cell survival behaviors. May play a role in the regulation of spermatogenesis.</text>
</comment>
<evidence type="ECO:0000313" key="7">
    <source>
        <dbReference type="Proteomes" id="UP000031443"/>
    </source>
</evidence>
<sequence>MYGYVCDLVTCAAILNVFNLVHTTEDFKTKNNMPIVKYPRTVEPLWIEWDRKAQKCGLRHTIYAVNRDHYTGEWLDNLKHGKGTQTWKSTGAIYNGDWKFGKRDGYGTYSIPDPVTKEYKKVYSGWWKNDKKCGYGIKFYSDMEYYEGEWSGGKRSGWGRMYYKDGSIYEGQWLEDQHSGQGMLRLTNENRYEGTWKDGKKHGLGKFFYLNKGQLFEGFWVADFPKCGTMLDFGREEAPTPTQYPIPKIELANPDDVLEEAQAMLDNSQE</sequence>
<dbReference type="Gene3D" id="2.20.110.10">
    <property type="entry name" value="Histone H3 K4-specific methyltransferase SET7/9 N-terminal domain"/>
    <property type="match status" value="3"/>
</dbReference>
<dbReference type="SUPFAM" id="SSF82185">
    <property type="entry name" value="Histone H3 K4-specific methyltransferase SET7/9 N-terminal domain"/>
    <property type="match status" value="2"/>
</dbReference>
<dbReference type="PANTHER" id="PTHR46511:SF1">
    <property type="entry name" value="MORN REPEAT-CONTAINING PROTEIN 3"/>
    <property type="match status" value="1"/>
</dbReference>
<organism evidence="6 7">
    <name type="scientific">Chelonia mydas</name>
    <name type="common">Green sea-turtle</name>
    <name type="synonym">Chelonia agassizi</name>
    <dbReference type="NCBI Taxonomy" id="8469"/>
    <lineage>
        <taxon>Eukaryota</taxon>
        <taxon>Metazoa</taxon>
        <taxon>Chordata</taxon>
        <taxon>Craniata</taxon>
        <taxon>Vertebrata</taxon>
        <taxon>Euteleostomi</taxon>
        <taxon>Archelosauria</taxon>
        <taxon>Testudinata</taxon>
        <taxon>Testudines</taxon>
        <taxon>Cryptodira</taxon>
        <taxon>Durocryptodira</taxon>
        <taxon>Americhelydia</taxon>
        <taxon>Chelonioidea</taxon>
        <taxon>Cheloniidae</taxon>
        <taxon>Chelonia</taxon>
    </lineage>
</organism>
<dbReference type="Pfam" id="PF02493">
    <property type="entry name" value="MORN"/>
    <property type="match status" value="6"/>
</dbReference>
<evidence type="ECO:0000256" key="1">
    <source>
        <dbReference type="ARBA" id="ARBA00004218"/>
    </source>
</evidence>
<evidence type="ECO:0000256" key="4">
    <source>
        <dbReference type="ARBA" id="ARBA00039854"/>
    </source>
</evidence>
<evidence type="ECO:0000313" key="6">
    <source>
        <dbReference type="EMBL" id="EMP37103.1"/>
    </source>
</evidence>
<dbReference type="EMBL" id="KB523138">
    <property type="protein sequence ID" value="EMP37103.1"/>
    <property type="molecule type" value="Genomic_DNA"/>
</dbReference>
<proteinExistence type="predicted"/>
<keyword evidence="3" id="KW-0968">Cytoplasmic vesicle</keyword>
<evidence type="ECO:0000256" key="2">
    <source>
        <dbReference type="ARBA" id="ARBA00022737"/>
    </source>
</evidence>
<comment type="subcellular location">
    <subcellularLocation>
        <location evidence="1">Cytoplasmic vesicle</location>
        <location evidence="1">Secretory vesicle</location>
        <location evidence="1">Acrosome</location>
    </subcellularLocation>
</comment>
<evidence type="ECO:0000256" key="5">
    <source>
        <dbReference type="ARBA" id="ARBA00045851"/>
    </source>
</evidence>
<protein>
    <recommendedName>
        <fullName evidence="4">MORN repeat-containing protein 3</fullName>
    </recommendedName>
</protein>
<dbReference type="eggNOG" id="KOG0231">
    <property type="taxonomic scope" value="Eukaryota"/>
</dbReference>
<name>M7BYE3_CHEMY</name>
<keyword evidence="2" id="KW-0677">Repeat</keyword>
<dbReference type="InterPro" id="IPR003409">
    <property type="entry name" value="MORN"/>
</dbReference>
<dbReference type="STRING" id="8469.M7BYE3"/>
<dbReference type="GO" id="GO:0001669">
    <property type="term" value="C:acrosomal vesicle"/>
    <property type="evidence" value="ECO:0007669"/>
    <property type="project" value="UniProtKB-SubCell"/>
</dbReference>
<dbReference type="SMART" id="SM00698">
    <property type="entry name" value="MORN"/>
    <property type="match status" value="6"/>
</dbReference>
<evidence type="ECO:0000256" key="3">
    <source>
        <dbReference type="ARBA" id="ARBA00023329"/>
    </source>
</evidence>
<accession>M7BYE3</accession>
<keyword evidence="7" id="KW-1185">Reference proteome</keyword>
<dbReference type="Proteomes" id="UP000031443">
    <property type="component" value="Unassembled WGS sequence"/>
</dbReference>